<evidence type="ECO:0000256" key="2">
    <source>
        <dbReference type="ARBA" id="ARBA00022723"/>
    </source>
</evidence>
<dbReference type="Proteomes" id="UP000614200">
    <property type="component" value="Unassembled WGS sequence"/>
</dbReference>
<dbReference type="PANTHER" id="PTHR43270">
    <property type="entry name" value="BETA-ALA-HIS DIPEPTIDASE"/>
    <property type="match status" value="1"/>
</dbReference>
<protein>
    <submittedName>
        <fullName evidence="4">M20/M25/M40 family metallo-hydrolase</fullName>
    </submittedName>
</protein>
<proteinExistence type="predicted"/>
<dbReference type="InterPro" id="IPR002933">
    <property type="entry name" value="Peptidase_M20"/>
</dbReference>
<dbReference type="EMBL" id="JADKNH010000012">
    <property type="protein sequence ID" value="MBF4695035.1"/>
    <property type="molecule type" value="Genomic_DNA"/>
</dbReference>
<dbReference type="SUPFAM" id="SSF53187">
    <property type="entry name" value="Zn-dependent exopeptidases"/>
    <property type="match status" value="1"/>
</dbReference>
<accession>A0ABR9ZX50</accession>
<dbReference type="Gene3D" id="3.30.70.360">
    <property type="match status" value="1"/>
</dbReference>
<keyword evidence="3" id="KW-0378">Hydrolase</keyword>
<dbReference type="PANTHER" id="PTHR43270:SF8">
    <property type="entry name" value="DI- AND TRIPEPTIDASE DUG2-RELATED"/>
    <property type="match status" value="1"/>
</dbReference>
<gene>
    <name evidence="4" type="ORF">ISU02_18195</name>
</gene>
<dbReference type="RefSeq" id="WP_194703274.1">
    <property type="nucleotide sequence ID" value="NZ_JADKNH010000012.1"/>
</dbReference>
<evidence type="ECO:0000256" key="1">
    <source>
        <dbReference type="ARBA" id="ARBA00022670"/>
    </source>
</evidence>
<evidence type="ECO:0000313" key="4">
    <source>
        <dbReference type="EMBL" id="MBF4695035.1"/>
    </source>
</evidence>
<dbReference type="Pfam" id="PF01546">
    <property type="entry name" value="Peptidase_M20"/>
    <property type="match status" value="1"/>
</dbReference>
<name>A0ABR9ZX50_9FIRM</name>
<keyword evidence="2" id="KW-0479">Metal-binding</keyword>
<keyword evidence="5" id="KW-1185">Reference proteome</keyword>
<organism evidence="4 5">
    <name type="scientific">Fusibacter ferrireducens</name>
    <dbReference type="NCBI Taxonomy" id="2785058"/>
    <lineage>
        <taxon>Bacteria</taxon>
        <taxon>Bacillati</taxon>
        <taxon>Bacillota</taxon>
        <taxon>Clostridia</taxon>
        <taxon>Eubacteriales</taxon>
        <taxon>Eubacteriales Family XII. Incertae Sedis</taxon>
        <taxon>Fusibacter</taxon>
    </lineage>
</organism>
<comment type="caution">
    <text evidence="4">The sequence shown here is derived from an EMBL/GenBank/DDBJ whole genome shotgun (WGS) entry which is preliminary data.</text>
</comment>
<evidence type="ECO:0000313" key="5">
    <source>
        <dbReference type="Proteomes" id="UP000614200"/>
    </source>
</evidence>
<keyword evidence="1" id="KW-0645">Protease</keyword>
<reference evidence="4 5" key="1">
    <citation type="submission" date="2020-11" db="EMBL/GenBank/DDBJ databases">
        <title>Fusibacter basophilias sp. nov.</title>
        <authorList>
            <person name="Qiu D."/>
        </authorList>
    </citation>
    <scope>NUCLEOTIDE SEQUENCE [LARGE SCALE GENOMIC DNA]</scope>
    <source>
        <strain evidence="4 5">Q10-2</strain>
    </source>
</reference>
<evidence type="ECO:0000256" key="3">
    <source>
        <dbReference type="ARBA" id="ARBA00022801"/>
    </source>
</evidence>
<dbReference type="Gene3D" id="3.40.630.10">
    <property type="entry name" value="Zn peptidases"/>
    <property type="match status" value="1"/>
</dbReference>
<dbReference type="InterPro" id="IPR051458">
    <property type="entry name" value="Cyt/Met_Dipeptidase"/>
</dbReference>
<sequence length="454" mass="51554">MEKIFKYIDEHFDKMIGELQEVCKFRSVIGDREGLDKTATYISDKMKSLNLQCKTYPVDEGNPLIFGEKTGHENKTVLFYNHYDIVAEHPIEKWHFEPFKGEIHDGKIYARGISDNKGGLFSRLHAIEAILAVEKELPINVKFLVEGDEETGSTSLYKFAQEQRTIFKQMTKADLCIWENGRKDEQGNPWVRYGVRGGIGLEFVCKTANMDVHARLGSVIPNAAWRLIWALGTLKDVNEKVLIEGFYEKVIPLTEDDVKVLNDFPFDESALRNRTGNHKFLDNMEGYEVKEKLYTVPTLVINGLESGEMYRSKRLINPYLATAKANFNLVADQDPDEIIDLLRKHLDKHGFGDIEIHVTGKNKPVRTPINTEFTDIMRKSAEKVYKNPIVIELTALGGGPGIVFRDVWPEIPIIGIGPANTGSSHHGPDENLSLKDYKEAIKHIVSLLYQCAEK</sequence>